<evidence type="ECO:0000259" key="2">
    <source>
        <dbReference type="Pfam" id="PF12706"/>
    </source>
</evidence>
<feature type="domain" description="Metallo-beta-lactamase" evidence="2">
    <location>
        <begin position="109"/>
        <end position="312"/>
    </location>
</feature>
<proteinExistence type="predicted"/>
<dbReference type="RefSeq" id="WP_310349278.1">
    <property type="nucleotide sequence ID" value="NZ_JAVDXQ010000009.1"/>
</dbReference>
<organism evidence="3 4">
    <name type="scientific">Pelomonas aquatica</name>
    <dbReference type="NCBI Taxonomy" id="431058"/>
    <lineage>
        <taxon>Bacteria</taxon>
        <taxon>Pseudomonadati</taxon>
        <taxon>Pseudomonadota</taxon>
        <taxon>Betaproteobacteria</taxon>
        <taxon>Burkholderiales</taxon>
        <taxon>Sphaerotilaceae</taxon>
        <taxon>Roseateles</taxon>
    </lineage>
</organism>
<dbReference type="PANTHER" id="PTHR15032">
    <property type="entry name" value="N-ACYL-PHOSPHATIDYLETHANOLAMINE-HYDROLYZING PHOSPHOLIPASE D"/>
    <property type="match status" value="1"/>
</dbReference>
<dbReference type="Gene3D" id="3.60.15.10">
    <property type="entry name" value="Ribonuclease Z/Hydroxyacylglutathione hydrolase-like"/>
    <property type="match status" value="1"/>
</dbReference>
<sequence>MTRRSLPFAGGAAVWLCSGLLVAYPTALNDTEQLPMQTFTNPYVLPEDTGARVSASYFLRRAWVQITRDVSRTEVPPTVPLDIEAMAERPFAVAWLGHAAMLMRVNGLWVLLDPVLTSTAGPVAGFGPARLTSLPVALEGLPHIDVVLTSHDHYDHLDLPSVRHLARQEGGPPRFFVGQGLQSWFEDQVQVQAQPFGWWQTATVGTVTFRFVPAQHSSGRGPRNRNSTLWGGWVVENEVAGSLQRFYFAGDTSYVQAMFQDIRQRIGPIDLAALPIGAYQPRALMRFEHMDPDDAVRAHEDLGAARSFGVHWGTFQLGDEEPFAPARDLATVTKRRGGDQFGLVPIGAVLDVAPGSGASSILLAPSALMAASASDAQRPR</sequence>
<comment type="caution">
    <text evidence="3">The sequence shown here is derived from an EMBL/GenBank/DDBJ whole genome shotgun (WGS) entry which is preliminary data.</text>
</comment>
<dbReference type="InterPro" id="IPR036866">
    <property type="entry name" value="RibonucZ/Hydroxyglut_hydro"/>
</dbReference>
<dbReference type="Proteomes" id="UP001180536">
    <property type="component" value="Unassembled WGS sequence"/>
</dbReference>
<dbReference type="SUPFAM" id="SSF56281">
    <property type="entry name" value="Metallo-hydrolase/oxidoreductase"/>
    <property type="match status" value="1"/>
</dbReference>
<reference evidence="3 4" key="1">
    <citation type="submission" date="2023-07" db="EMBL/GenBank/DDBJ databases">
        <title>Sorghum-associated microbial communities from plants grown in Nebraska, USA.</title>
        <authorList>
            <person name="Schachtman D."/>
        </authorList>
    </citation>
    <scope>NUCLEOTIDE SEQUENCE [LARGE SCALE GENOMIC DNA]</scope>
    <source>
        <strain evidence="3 4">BE310</strain>
    </source>
</reference>
<evidence type="ECO:0000313" key="3">
    <source>
        <dbReference type="EMBL" id="MDR7299517.1"/>
    </source>
</evidence>
<dbReference type="InterPro" id="IPR001279">
    <property type="entry name" value="Metallo-B-lactamas"/>
</dbReference>
<gene>
    <name evidence="3" type="ORF">J2X16_004887</name>
</gene>
<dbReference type="PANTHER" id="PTHR15032:SF36">
    <property type="entry name" value="METALLO-BETA-LACTAMASE DOMAIN-CONTAINING PROTEIN"/>
    <property type="match status" value="1"/>
</dbReference>
<dbReference type="Pfam" id="PF12706">
    <property type="entry name" value="Lactamase_B_2"/>
    <property type="match status" value="1"/>
</dbReference>
<keyword evidence="1" id="KW-0732">Signal</keyword>
<feature type="signal peptide" evidence="1">
    <location>
        <begin position="1"/>
        <end position="23"/>
    </location>
</feature>
<name>A0ABU1ZFV9_9BURK</name>
<feature type="chain" id="PRO_5046471367" evidence="1">
    <location>
        <begin position="24"/>
        <end position="380"/>
    </location>
</feature>
<keyword evidence="4" id="KW-1185">Reference proteome</keyword>
<accession>A0ABU1ZFV9</accession>
<evidence type="ECO:0000313" key="4">
    <source>
        <dbReference type="Proteomes" id="UP001180536"/>
    </source>
</evidence>
<evidence type="ECO:0000256" key="1">
    <source>
        <dbReference type="SAM" id="SignalP"/>
    </source>
</evidence>
<dbReference type="EMBL" id="JAVDXQ010000009">
    <property type="protein sequence ID" value="MDR7299517.1"/>
    <property type="molecule type" value="Genomic_DNA"/>
</dbReference>
<protein>
    <submittedName>
        <fullName evidence="3">L-ascorbate metabolism protein UlaG (Beta-lactamase superfamily)</fullName>
    </submittedName>
</protein>